<dbReference type="Pfam" id="PF02080">
    <property type="entry name" value="TrkA_C"/>
    <property type="match status" value="2"/>
</dbReference>
<proteinExistence type="inferred from homology"/>
<keyword evidence="2" id="KW-0813">Transport</keyword>
<comment type="caution">
    <text evidence="11">The sequence shown here is derived from an EMBL/GenBank/DDBJ whole genome shotgun (WGS) entry which is preliminary data.</text>
</comment>
<dbReference type="InterPro" id="IPR006037">
    <property type="entry name" value="RCK_C"/>
</dbReference>
<keyword evidence="6 9" id="KW-0472">Membrane</keyword>
<comment type="similarity">
    <text evidence="7">Belongs to the divalent anion:Na+ symporter (DASS) superfamily. Na+/sulfate symporter (TC 2.A.47.4) family.</text>
</comment>
<comment type="subcellular location">
    <subcellularLocation>
        <location evidence="1">Membrane</location>
        <topology evidence="1">Multi-pass membrane protein</topology>
    </subcellularLocation>
</comment>
<evidence type="ECO:0000256" key="6">
    <source>
        <dbReference type="ARBA" id="ARBA00023136"/>
    </source>
</evidence>
<dbReference type="InterPro" id="IPR004680">
    <property type="entry name" value="Cit_transptr-like_dom"/>
</dbReference>
<accession>A0A2V3IFH9</accession>
<dbReference type="PROSITE" id="PS01271">
    <property type="entry name" value="NA_SULFATE"/>
    <property type="match status" value="1"/>
</dbReference>
<keyword evidence="3 9" id="KW-0812">Transmembrane</keyword>
<dbReference type="Proteomes" id="UP000247409">
    <property type="component" value="Unassembled WGS sequence"/>
</dbReference>
<feature type="transmembrane region" description="Helical" evidence="9">
    <location>
        <begin position="134"/>
        <end position="155"/>
    </location>
</feature>
<evidence type="ECO:0000313" key="12">
    <source>
        <dbReference type="Proteomes" id="UP000247409"/>
    </source>
</evidence>
<dbReference type="PROSITE" id="PS51202">
    <property type="entry name" value="RCK_C"/>
    <property type="match status" value="2"/>
</dbReference>
<evidence type="ECO:0000256" key="9">
    <source>
        <dbReference type="SAM" id="Phobius"/>
    </source>
</evidence>
<gene>
    <name evidence="11" type="ORF">BWQ96_09485</name>
</gene>
<feature type="transmembrane region" description="Helical" evidence="9">
    <location>
        <begin position="698"/>
        <end position="719"/>
    </location>
</feature>
<feature type="transmembrane region" description="Helical" evidence="9">
    <location>
        <begin position="739"/>
        <end position="759"/>
    </location>
</feature>
<feature type="domain" description="RCK C-terminal" evidence="10">
    <location>
        <begin position="372"/>
        <end position="458"/>
    </location>
</feature>
<evidence type="ECO:0000256" key="3">
    <source>
        <dbReference type="ARBA" id="ARBA00022692"/>
    </source>
</evidence>
<evidence type="ECO:0000256" key="1">
    <source>
        <dbReference type="ARBA" id="ARBA00004141"/>
    </source>
</evidence>
<keyword evidence="12" id="KW-1185">Reference proteome</keyword>
<dbReference type="PANTHER" id="PTHR43652:SF2">
    <property type="entry name" value="BASIC AMINO ACID ANTIPORTER YFCC-RELATED"/>
    <property type="match status" value="1"/>
</dbReference>
<evidence type="ECO:0000256" key="7">
    <source>
        <dbReference type="ARBA" id="ARBA00061614"/>
    </source>
</evidence>
<protein>
    <submittedName>
        <fullName evidence="11">Putative sulfur deprivation response regulator</fullName>
    </submittedName>
</protein>
<dbReference type="Pfam" id="PF03600">
    <property type="entry name" value="CitMHS"/>
    <property type="match status" value="1"/>
</dbReference>
<dbReference type="FunFam" id="3.30.70.1450:FF:000009">
    <property type="entry name" value="SLC13 family permease"/>
    <property type="match status" value="1"/>
</dbReference>
<feature type="region of interest" description="Disordered" evidence="8">
    <location>
        <begin position="78"/>
        <end position="98"/>
    </location>
</feature>
<dbReference type="OrthoDB" id="4600at2759"/>
<keyword evidence="5 9" id="KW-1133">Transmembrane helix</keyword>
<feature type="transmembrane region" description="Helical" evidence="9">
    <location>
        <begin position="167"/>
        <end position="197"/>
    </location>
</feature>
<feature type="transmembrane region" description="Helical" evidence="9">
    <location>
        <begin position="299"/>
        <end position="322"/>
    </location>
</feature>
<evidence type="ECO:0000313" key="11">
    <source>
        <dbReference type="EMBL" id="PXF40827.1"/>
    </source>
</evidence>
<feature type="transmembrane region" description="Helical" evidence="9">
    <location>
        <begin position="615"/>
        <end position="633"/>
    </location>
</feature>
<name>A0A2V3IFH9_9FLOR</name>
<dbReference type="STRING" id="448386.A0A2V3IFH9"/>
<evidence type="ECO:0000259" key="10">
    <source>
        <dbReference type="PROSITE" id="PS51202"/>
    </source>
</evidence>
<evidence type="ECO:0000256" key="5">
    <source>
        <dbReference type="ARBA" id="ARBA00022989"/>
    </source>
</evidence>
<reference evidence="11 12" key="1">
    <citation type="journal article" date="2018" name="Mol. Biol. Evol.">
        <title>Analysis of the draft genome of the red seaweed Gracilariopsis chorda provides insights into genome size evolution in Rhodophyta.</title>
        <authorList>
            <person name="Lee J."/>
            <person name="Yang E.C."/>
            <person name="Graf L."/>
            <person name="Yang J.H."/>
            <person name="Qiu H."/>
            <person name="Zel Zion U."/>
            <person name="Chan C.X."/>
            <person name="Stephens T.G."/>
            <person name="Weber A.P.M."/>
            <person name="Boo G.H."/>
            <person name="Boo S.M."/>
            <person name="Kim K.M."/>
            <person name="Shin Y."/>
            <person name="Jung M."/>
            <person name="Lee S.J."/>
            <person name="Yim H.S."/>
            <person name="Lee J.H."/>
            <person name="Bhattacharya D."/>
            <person name="Yoon H.S."/>
        </authorList>
    </citation>
    <scope>NUCLEOTIDE SEQUENCE [LARGE SCALE GENOMIC DNA]</scope>
    <source>
        <strain evidence="11 12">SKKU-2015</strain>
        <tissue evidence="11">Whole body</tissue>
    </source>
</reference>
<dbReference type="InterPro" id="IPR051679">
    <property type="entry name" value="DASS-Related_Transporters"/>
</dbReference>
<feature type="region of interest" description="Disordered" evidence="8">
    <location>
        <begin position="1"/>
        <end position="35"/>
    </location>
</feature>
<feature type="transmembrane region" description="Helical" evidence="9">
    <location>
        <begin position="660"/>
        <end position="686"/>
    </location>
</feature>
<keyword evidence="4" id="KW-0677">Repeat</keyword>
<dbReference type="GO" id="GO:0005886">
    <property type="term" value="C:plasma membrane"/>
    <property type="evidence" value="ECO:0007669"/>
    <property type="project" value="TreeGrafter"/>
</dbReference>
<organism evidence="11 12">
    <name type="scientific">Gracilariopsis chorda</name>
    <dbReference type="NCBI Taxonomy" id="448386"/>
    <lineage>
        <taxon>Eukaryota</taxon>
        <taxon>Rhodophyta</taxon>
        <taxon>Florideophyceae</taxon>
        <taxon>Rhodymeniophycidae</taxon>
        <taxon>Gracilariales</taxon>
        <taxon>Gracilariaceae</taxon>
        <taxon>Gracilariopsis</taxon>
    </lineage>
</organism>
<feature type="domain" description="RCK C-terminal" evidence="10">
    <location>
        <begin position="465"/>
        <end position="549"/>
    </location>
</feature>
<feature type="transmembrane region" description="Helical" evidence="9">
    <location>
        <begin position="254"/>
        <end position="278"/>
    </location>
</feature>
<feature type="transmembrane region" description="Helical" evidence="9">
    <location>
        <begin position="209"/>
        <end position="227"/>
    </location>
</feature>
<dbReference type="InterPro" id="IPR036721">
    <property type="entry name" value="RCK_C_sf"/>
</dbReference>
<dbReference type="PANTHER" id="PTHR43652">
    <property type="entry name" value="BASIC AMINO ACID ANTIPORTER YFCC-RELATED"/>
    <property type="match status" value="1"/>
</dbReference>
<dbReference type="AlphaFoldDB" id="A0A2V3IFH9"/>
<dbReference type="GO" id="GO:0006813">
    <property type="term" value="P:potassium ion transport"/>
    <property type="evidence" value="ECO:0007669"/>
    <property type="project" value="InterPro"/>
</dbReference>
<dbReference type="SUPFAM" id="SSF116726">
    <property type="entry name" value="TrkA C-terminal domain-like"/>
    <property type="match status" value="2"/>
</dbReference>
<dbReference type="Gene3D" id="3.30.70.1450">
    <property type="entry name" value="Regulator of K+ conductance, C-terminal domain"/>
    <property type="match status" value="2"/>
</dbReference>
<evidence type="ECO:0000256" key="2">
    <source>
        <dbReference type="ARBA" id="ARBA00022448"/>
    </source>
</evidence>
<dbReference type="EMBL" id="NBIV01000259">
    <property type="protein sequence ID" value="PXF40827.1"/>
    <property type="molecule type" value="Genomic_DNA"/>
</dbReference>
<dbReference type="GO" id="GO:0008324">
    <property type="term" value="F:monoatomic cation transmembrane transporter activity"/>
    <property type="evidence" value="ECO:0007669"/>
    <property type="project" value="InterPro"/>
</dbReference>
<sequence length="763" mass="80589">MQKDSFRLPASSADRGESRRFCAVDTGRSSSSSDDKIDCRIISIPDLPASPSNSVITEEQFVCAALQIPEPYLEDVETAKPSLPTPAPSAHPSPRSDVRRKLRPRYGAIPMTGSQTEPVRTVLYDVVDFLYRHWLTILFVSIALLGVMMLASFVLRGLGWKAWLSVTIMLVTLGILLTNAFSTAFSMLIGLTLMLVFDVVSPSRAAEGFANTGVLSVAVLFIVAEGIQRTSLLLPLFRVLLGKPKSVWMAQLRIMVPVAITSAFLNNTPVVAMLIPIVQSWSRRANIPVSKLLMPLSNAAVLGGTLTLLGTSTNLVVNGLAVKSKILGVDEKGAGIGLALFGITPIGVVVLVCGLLYMLIFSHWLLPDCGQTGVGAMIRNPREYTVALLVQARSAIVGETVQEAGLRNLSGLYLVEVTRADGTVIPAVAPDTRMVAGDTLLFAGVVETVRELYHIPGLIPATGQSEKMKIERHRRRLVELVVGATSALVGRTAKESRFRSRFSAAIIAVHRQGVHVKEKIADIRLRAGDALLVEAGAEFAQRFGKDANFALVSEVSHSQPPREDVAHMAMSGMIAVCMIAAAASGAVPLVTAASGAALGMIASGCLSVRRAGEAVDIAVVVTIAASFGIANGLEDSGAAERMADALVVGFEGVGDGGLLVGIYVGTAALSSVITNNAAVTLVFPVVRSMVAKNEGLSAEAALYTLMIGASSCFSTPIGYQTNLMVHGPGGYRFGDWVRFGAPMQAALGLAAVATVRYVCVRAA</sequence>
<evidence type="ECO:0000256" key="8">
    <source>
        <dbReference type="SAM" id="MobiDB-lite"/>
    </source>
</evidence>
<dbReference type="GO" id="GO:0015116">
    <property type="term" value="F:sulfate transmembrane transporter activity"/>
    <property type="evidence" value="ECO:0007669"/>
    <property type="project" value="UniProtKB-ARBA"/>
</dbReference>
<feature type="transmembrane region" description="Helical" evidence="9">
    <location>
        <begin position="334"/>
        <end position="360"/>
    </location>
</feature>
<evidence type="ECO:0000256" key="4">
    <source>
        <dbReference type="ARBA" id="ARBA00022737"/>
    </source>
</evidence>
<dbReference type="InterPro" id="IPR031312">
    <property type="entry name" value="Na/sul_symport_CS"/>
</dbReference>